<dbReference type="InterPro" id="IPR000531">
    <property type="entry name" value="Beta-barrel_TonB"/>
</dbReference>
<dbReference type="Gene3D" id="2.60.40.1120">
    <property type="entry name" value="Carboxypeptidase-like, regulatory domain"/>
    <property type="match status" value="1"/>
</dbReference>
<gene>
    <name evidence="15" type="ORF">BA92_08450</name>
</gene>
<accession>A0A0C3REP5</accession>
<dbReference type="AlphaFoldDB" id="A0A0C3REP5"/>
<evidence type="ECO:0000256" key="10">
    <source>
        <dbReference type="PROSITE-ProRule" id="PRU01360"/>
    </source>
</evidence>
<dbReference type="InterPro" id="IPR037066">
    <property type="entry name" value="Plug_dom_sf"/>
</dbReference>
<reference evidence="15 16" key="1">
    <citation type="submission" date="2014-07" db="EMBL/GenBank/DDBJ databases">
        <title>Porphyromonadaceae bacterium OUH 308042 = ATCC BAA-2681 = DSM 28342 draft genome.</title>
        <authorList>
            <person name="Sydenham T.V."/>
            <person name="Hasman H."/>
            <person name="Justensen U.S."/>
        </authorList>
    </citation>
    <scope>NUCLEOTIDE SEQUENCE [LARGE SCALE GENOMIC DNA]</scope>
    <source>
        <strain evidence="15 16">OUH 308042</strain>
    </source>
</reference>
<evidence type="ECO:0000259" key="12">
    <source>
        <dbReference type="Pfam" id="PF00593"/>
    </source>
</evidence>
<dbReference type="OrthoDB" id="1095312at2"/>
<evidence type="ECO:0000259" key="14">
    <source>
        <dbReference type="Pfam" id="PF07715"/>
    </source>
</evidence>
<evidence type="ECO:0000256" key="7">
    <source>
        <dbReference type="ARBA" id="ARBA00023077"/>
    </source>
</evidence>
<keyword evidence="2 10" id="KW-0813">Transport</keyword>
<name>A0A0C3REP5_9PORP</name>
<dbReference type="Gene3D" id="2.40.170.20">
    <property type="entry name" value="TonB-dependent receptor, beta-barrel domain"/>
    <property type="match status" value="1"/>
</dbReference>
<comment type="caution">
    <text evidence="15">The sequence shown here is derived from an EMBL/GenBank/DDBJ whole genome shotgun (WGS) entry which is preliminary data.</text>
</comment>
<dbReference type="SUPFAM" id="SSF56935">
    <property type="entry name" value="Porins"/>
    <property type="match status" value="1"/>
</dbReference>
<evidence type="ECO:0000256" key="6">
    <source>
        <dbReference type="ARBA" id="ARBA00023004"/>
    </source>
</evidence>
<dbReference type="InterPro" id="IPR012910">
    <property type="entry name" value="Plug_dom"/>
</dbReference>
<comment type="similarity">
    <text evidence="10 11">Belongs to the TonB-dependent receptor family.</text>
</comment>
<feature type="domain" description="TonB-dependent receptor-like beta-barrel" evidence="12">
    <location>
        <begin position="502"/>
        <end position="1076"/>
    </location>
</feature>
<dbReference type="Pfam" id="PF07715">
    <property type="entry name" value="Plug"/>
    <property type="match status" value="1"/>
</dbReference>
<dbReference type="Proteomes" id="UP000031980">
    <property type="component" value="Unassembled WGS sequence"/>
</dbReference>
<evidence type="ECO:0000256" key="1">
    <source>
        <dbReference type="ARBA" id="ARBA00004571"/>
    </source>
</evidence>
<dbReference type="EMBL" id="JPIU01000038">
    <property type="protein sequence ID" value="KIO45021.1"/>
    <property type="molecule type" value="Genomic_DNA"/>
</dbReference>
<dbReference type="SUPFAM" id="SSF49464">
    <property type="entry name" value="Carboxypeptidase regulatory domain-like"/>
    <property type="match status" value="1"/>
</dbReference>
<keyword evidence="16" id="KW-1185">Reference proteome</keyword>
<dbReference type="PROSITE" id="PS52016">
    <property type="entry name" value="TONB_DEPENDENT_REC_3"/>
    <property type="match status" value="1"/>
</dbReference>
<evidence type="ECO:0000256" key="8">
    <source>
        <dbReference type="ARBA" id="ARBA00023136"/>
    </source>
</evidence>
<keyword evidence="8 10" id="KW-0472">Membrane</keyword>
<evidence type="ECO:0000259" key="13">
    <source>
        <dbReference type="Pfam" id="PF07660"/>
    </source>
</evidence>
<dbReference type="InterPro" id="IPR023996">
    <property type="entry name" value="TonB-dep_OMP_SusC/RagA"/>
</dbReference>
<evidence type="ECO:0000256" key="9">
    <source>
        <dbReference type="ARBA" id="ARBA00023237"/>
    </source>
</evidence>
<feature type="domain" description="TonB-dependent receptor plug" evidence="14">
    <location>
        <begin position="200"/>
        <end position="331"/>
    </location>
</feature>
<keyword evidence="4" id="KW-0410">Iron transport</keyword>
<dbReference type="InterPro" id="IPR008969">
    <property type="entry name" value="CarboxyPept-like_regulatory"/>
</dbReference>
<dbReference type="Pfam" id="PF07660">
    <property type="entry name" value="STN"/>
    <property type="match status" value="1"/>
</dbReference>
<evidence type="ECO:0000256" key="5">
    <source>
        <dbReference type="ARBA" id="ARBA00022692"/>
    </source>
</evidence>
<evidence type="ECO:0000256" key="3">
    <source>
        <dbReference type="ARBA" id="ARBA00022452"/>
    </source>
</evidence>
<evidence type="ECO:0000313" key="16">
    <source>
        <dbReference type="Proteomes" id="UP000031980"/>
    </source>
</evidence>
<evidence type="ECO:0000256" key="11">
    <source>
        <dbReference type="RuleBase" id="RU003357"/>
    </source>
</evidence>
<keyword evidence="6" id="KW-0408">Iron</keyword>
<dbReference type="Pfam" id="PF00593">
    <property type="entry name" value="TonB_dep_Rec_b-barrel"/>
    <property type="match status" value="1"/>
</dbReference>
<organism evidence="15 16">
    <name type="scientific">Sanguibacteroides justesenii</name>
    <dbReference type="NCBI Taxonomy" id="1547597"/>
    <lineage>
        <taxon>Bacteria</taxon>
        <taxon>Pseudomonadati</taxon>
        <taxon>Bacteroidota</taxon>
        <taxon>Bacteroidia</taxon>
        <taxon>Bacteroidales</taxon>
        <taxon>Porphyromonadaceae</taxon>
        <taxon>Sanguibacteroides</taxon>
    </lineage>
</organism>
<sequence length="1114" mass="125709">MKIVIFIMLVSLAHVSAEVKSQNSLINLKLKNVSIEKAVIELEKQLKQDFFFSKQEIDVNKKITINLTQATLEEAVRIVFGKQFKYRIVDNVIVISPLKNIPDEIKKMVIKGKVLDKDSVAIPGVTIRLKGSAIGVATDREGKFSFSIPETKDPVLIFSFIGMKPQEIKYTKEEFLTVILVEETTSLNDVVVTGYANIKKESFTGASTKVNKEDLLKVSSQNVMKALQVFDPSFKLIQNNAMGSDPNTMPEYYIRGRSGTSELKELDKLTADDVSQFALTNNPSAPIFILDGFEVDMAKVYDMDINRIESVTILKDAAATAVYGSRAANGVIVIETSAPEPGEIRISYAGTLAVSAPDLSSYHLLNAVEALEAEYQAGLYTGTNANSIAAGIINYDNQYNNILRGIDTDWISKPLQTEVNHKHFLYIDGGSQELRWGLELNYQHNGGVMKKSFRDVYGAAITVDYRWKSLQIKNQASLSIMSSEDSPYGSFSDYVRMKPYLSPYDPETGNPYKKFEIYRTSVPPNGATRINNPLYEASLQSFDKTKYKEFTDNLSISWYINNYWLLKGTFSASFKLQDEDEYKDPASGDFYQSENDLKGKYTDREIRTSKWNANGLLSYNQQLGKHNLNFSLGLEASETKQEATYAYYQGFPFGSVPSPSSAVDVSSKPTYKDSYSRRFGTYLQFNYSFNDIYLFDVSGRLDGSSAFGSKKKTGTFWSFGTGINIHNYAFMKNISFLNQFKIRATYGQTGKANFNPYQARTTYEVLYDVDYANIRGMKLKALGNENLKWEKVRTWNAGTEISVLNNALTLKVDYYHAKTLDQVEDVSIPSSSGFTSYKSNVGEILNEGVDIDINIRAFENRDWSIYLFGNANHNKNTITKIGKALENYNKRIDEHFSSYGSTSTSSNVATPFMKYEVGNSLSAIYGMKSLGIDPARGDELYVKRDGTTTHVWKSEEQQNLGDSDPKISGSFGLNVRWKNFTLYTTFMYRWGGQAYNQTLQAIENVDLKSYSGDRRILTDRWKEIGDVTPLKDIKDQTYVTRPTSRFVQDDNTLTFNSLTVGYDFNKALVNRWGLSTLRLQFNMEDIATISSIKQERGTSYPFARSFNFSMNVSF</sequence>
<proteinExistence type="inferred from homology"/>
<dbReference type="NCBIfam" id="TIGR04057">
    <property type="entry name" value="SusC_RagA_signa"/>
    <property type="match status" value="1"/>
</dbReference>
<dbReference type="NCBIfam" id="TIGR04056">
    <property type="entry name" value="OMP_RagA_SusC"/>
    <property type="match status" value="1"/>
</dbReference>
<protein>
    <submittedName>
        <fullName evidence="15">Uncharacterized protein</fullName>
    </submittedName>
</protein>
<feature type="domain" description="Secretin/TonB short N-terminal" evidence="13">
    <location>
        <begin position="49"/>
        <end position="97"/>
    </location>
</feature>
<keyword evidence="5 10" id="KW-0812">Transmembrane</keyword>
<keyword evidence="4" id="KW-0406">Ion transport</keyword>
<dbReference type="InterPro" id="IPR036942">
    <property type="entry name" value="Beta-barrel_TonB_sf"/>
</dbReference>
<dbReference type="InterPro" id="IPR023997">
    <property type="entry name" value="TonB-dep_OMP_SusC/RagA_CS"/>
</dbReference>
<dbReference type="Gene3D" id="2.170.130.10">
    <property type="entry name" value="TonB-dependent receptor, plug domain"/>
    <property type="match status" value="1"/>
</dbReference>
<dbReference type="InterPro" id="IPR011662">
    <property type="entry name" value="Secretin/TonB_short_N"/>
</dbReference>
<keyword evidence="3 10" id="KW-1134">Transmembrane beta strand</keyword>
<dbReference type="Pfam" id="PF13715">
    <property type="entry name" value="CarbopepD_reg_2"/>
    <property type="match status" value="1"/>
</dbReference>
<evidence type="ECO:0000256" key="4">
    <source>
        <dbReference type="ARBA" id="ARBA00022496"/>
    </source>
</evidence>
<keyword evidence="9 10" id="KW-0998">Cell outer membrane</keyword>
<dbReference type="GO" id="GO:0006826">
    <property type="term" value="P:iron ion transport"/>
    <property type="evidence" value="ECO:0007669"/>
    <property type="project" value="UniProtKB-KW"/>
</dbReference>
<dbReference type="GO" id="GO:0009279">
    <property type="term" value="C:cell outer membrane"/>
    <property type="evidence" value="ECO:0007669"/>
    <property type="project" value="UniProtKB-SubCell"/>
</dbReference>
<keyword evidence="7 11" id="KW-0798">TonB box</keyword>
<evidence type="ECO:0000313" key="15">
    <source>
        <dbReference type="EMBL" id="KIO45021.1"/>
    </source>
</evidence>
<comment type="subcellular location">
    <subcellularLocation>
        <location evidence="1 10">Cell outer membrane</location>
        <topology evidence="1 10">Multi-pass membrane protein</topology>
    </subcellularLocation>
</comment>
<evidence type="ECO:0000256" key="2">
    <source>
        <dbReference type="ARBA" id="ARBA00022448"/>
    </source>
</evidence>
<dbReference type="InterPro" id="IPR039426">
    <property type="entry name" value="TonB-dep_rcpt-like"/>
</dbReference>